<evidence type="ECO:0000313" key="3">
    <source>
        <dbReference type="EMBL" id="CAB4133008.1"/>
    </source>
</evidence>
<dbReference type="GO" id="GO:0004527">
    <property type="term" value="F:exonuclease activity"/>
    <property type="evidence" value="ECO:0007669"/>
    <property type="project" value="UniProtKB-UniRule"/>
</dbReference>
<proteinExistence type="inferred from homology"/>
<sequence length="145" mass="17302">MAYSGKFTPKHPNKYMGDPTNIVYRSSWECKVMSWLDSNQDIISWASEEIVIPYKSPVDNRFHRYFPDFLIKVRTKDNKIKTMVWEVKPKKQAQPPKQQKRITKQYINEVATWGVNQAKWHAAQEYCNDRKWEFRVITEDDLGIT</sequence>
<dbReference type="InterPro" id="IPR046390">
    <property type="entry name" value="NUCL_HEAD_T4"/>
</dbReference>
<organism evidence="3">
    <name type="scientific">uncultured Caudovirales phage</name>
    <dbReference type="NCBI Taxonomy" id="2100421"/>
    <lineage>
        <taxon>Viruses</taxon>
        <taxon>Duplodnaviria</taxon>
        <taxon>Heunggongvirae</taxon>
        <taxon>Uroviricota</taxon>
        <taxon>Caudoviricetes</taxon>
        <taxon>Peduoviridae</taxon>
        <taxon>Maltschvirus</taxon>
        <taxon>Maltschvirus maltsch</taxon>
    </lineage>
</organism>
<feature type="active site" evidence="1">
    <location>
        <position position="68"/>
    </location>
</feature>
<dbReference type="EMBL" id="LR796270">
    <property type="protein sequence ID" value="CAB4133008.1"/>
    <property type="molecule type" value="Genomic_DNA"/>
</dbReference>
<name>A0A6J5LEA3_9CAUD</name>
<evidence type="ECO:0000256" key="1">
    <source>
        <dbReference type="HAMAP-Rule" id="MF_04160"/>
    </source>
</evidence>
<gene>
    <name evidence="3" type="ORF">UFOVP250_22</name>
</gene>
<keyword evidence="1" id="KW-0269">Exonuclease</keyword>
<feature type="domain" description="TnsA endonuclease N-terminal" evidence="2">
    <location>
        <begin position="39"/>
        <end position="139"/>
    </location>
</feature>
<dbReference type="InterPro" id="IPR014833">
    <property type="entry name" value="TnsA_N"/>
</dbReference>
<dbReference type="HAMAP" id="MF_04160">
    <property type="entry name" value="NUCL_HEAD_T4"/>
    <property type="match status" value="1"/>
</dbReference>
<evidence type="ECO:0000259" key="2">
    <source>
        <dbReference type="Pfam" id="PF08722"/>
    </source>
</evidence>
<reference evidence="3" key="1">
    <citation type="submission" date="2020-04" db="EMBL/GenBank/DDBJ databases">
        <authorList>
            <person name="Chiriac C."/>
            <person name="Salcher M."/>
            <person name="Ghai R."/>
            <person name="Kavagutti S V."/>
        </authorList>
    </citation>
    <scope>NUCLEOTIDE SEQUENCE</scope>
</reference>
<dbReference type="Pfam" id="PF08722">
    <property type="entry name" value="Tn7_TnsA-like_N"/>
    <property type="match status" value="1"/>
</dbReference>
<dbReference type="EC" id="3.1.-.-" evidence="1"/>
<dbReference type="Gene3D" id="3.40.91.30">
    <property type="match status" value="1"/>
</dbReference>
<dbReference type="GO" id="GO:0004519">
    <property type="term" value="F:endonuclease activity"/>
    <property type="evidence" value="ECO:0007669"/>
    <property type="project" value="UniProtKB-UniRule"/>
</dbReference>
<comment type="function">
    <text evidence="1">During phage morphogenesis, plays an essential role in the head-tail joining step. The associated nuclease activity is essential for morphogenesis, possibly by cleaving packaged DNA to enable the joining of heads to tails. Displays both exo- and endonuclease activity.</text>
</comment>
<keyword evidence="1" id="KW-0378">Hydrolase</keyword>
<feature type="active site" evidence="1">
    <location>
        <position position="88"/>
    </location>
</feature>
<protein>
    <recommendedName>
        <fullName evidence="1">Head completion nuclease</fullName>
        <ecNumber evidence="1">3.1.-.-</ecNumber>
    </recommendedName>
</protein>
<keyword evidence="1" id="KW-0255">Endonuclease</keyword>
<feature type="active site" evidence="1">
    <location>
        <position position="29"/>
    </location>
</feature>
<accession>A0A6J5LEA3</accession>
<comment type="similarity">
    <text evidence="1">Belongs to the Caudovirales head completion nuclease family.</text>
</comment>
<keyword evidence="1" id="KW-0540">Nuclease</keyword>